<dbReference type="OrthoDB" id="62853at2759"/>
<feature type="compositionally biased region" description="Low complexity" evidence="1">
    <location>
        <begin position="943"/>
        <end position="960"/>
    </location>
</feature>
<dbReference type="Gramene" id="NC5G0261450.1">
    <property type="protein sequence ID" value="NC5G0261450.1:cds"/>
    <property type="gene ID" value="NC5G0261450"/>
</dbReference>
<dbReference type="SMART" id="SM00293">
    <property type="entry name" value="PWWP"/>
    <property type="match status" value="1"/>
</dbReference>
<feature type="compositionally biased region" description="Basic and acidic residues" evidence="1">
    <location>
        <begin position="1233"/>
        <end position="1243"/>
    </location>
</feature>
<feature type="compositionally biased region" description="Basic and acidic residues" evidence="1">
    <location>
        <begin position="492"/>
        <end position="501"/>
    </location>
</feature>
<feature type="compositionally biased region" description="Basic and acidic residues" evidence="1">
    <location>
        <begin position="528"/>
        <end position="541"/>
    </location>
</feature>
<name>A0A5K1DID3_9MAGN</name>
<evidence type="ECO:0000313" key="3">
    <source>
        <dbReference type="EMBL" id="VVW35953.1"/>
    </source>
</evidence>
<feature type="region of interest" description="Disordered" evidence="1">
    <location>
        <begin position="1136"/>
        <end position="1162"/>
    </location>
</feature>
<feature type="compositionally biased region" description="Polar residues" evidence="1">
    <location>
        <begin position="371"/>
        <end position="380"/>
    </location>
</feature>
<dbReference type="CDD" id="cd05162">
    <property type="entry name" value="PWWP"/>
    <property type="match status" value="1"/>
</dbReference>
<evidence type="ECO:0000256" key="1">
    <source>
        <dbReference type="SAM" id="MobiDB-lite"/>
    </source>
</evidence>
<dbReference type="PROSITE" id="PS50812">
    <property type="entry name" value="PWWP"/>
    <property type="match status" value="1"/>
</dbReference>
<feature type="region of interest" description="Disordered" evidence="1">
    <location>
        <begin position="119"/>
        <end position="154"/>
    </location>
</feature>
<feature type="region of interest" description="Disordered" evidence="1">
    <location>
        <begin position="341"/>
        <end position="596"/>
    </location>
</feature>
<dbReference type="Pfam" id="PF00855">
    <property type="entry name" value="PWWP"/>
    <property type="match status" value="1"/>
</dbReference>
<feature type="region of interest" description="Disordered" evidence="1">
    <location>
        <begin position="1419"/>
        <end position="1447"/>
    </location>
</feature>
<feature type="compositionally biased region" description="Basic and acidic residues" evidence="1">
    <location>
        <begin position="247"/>
        <end position="261"/>
    </location>
</feature>
<feature type="compositionally biased region" description="Basic and acidic residues" evidence="1">
    <location>
        <begin position="582"/>
        <end position="591"/>
    </location>
</feature>
<dbReference type="InterPro" id="IPR000313">
    <property type="entry name" value="PWWP_dom"/>
</dbReference>
<feature type="compositionally biased region" description="Basic and acidic residues" evidence="1">
    <location>
        <begin position="1314"/>
        <end position="1334"/>
    </location>
</feature>
<feature type="region of interest" description="Disordered" evidence="1">
    <location>
        <begin position="236"/>
        <end position="272"/>
    </location>
</feature>
<feature type="region of interest" description="Disordered" evidence="1">
    <location>
        <begin position="187"/>
        <end position="217"/>
    </location>
</feature>
<feature type="compositionally biased region" description="Polar residues" evidence="1">
    <location>
        <begin position="193"/>
        <end position="202"/>
    </location>
</feature>
<evidence type="ECO:0000259" key="2">
    <source>
        <dbReference type="PROSITE" id="PS50812"/>
    </source>
</evidence>
<feature type="compositionally biased region" description="Basic and acidic residues" evidence="1">
    <location>
        <begin position="1212"/>
        <end position="1223"/>
    </location>
</feature>
<feature type="region of interest" description="Disordered" evidence="1">
    <location>
        <begin position="821"/>
        <end position="1097"/>
    </location>
</feature>
<dbReference type="EMBL" id="LR721783">
    <property type="protein sequence ID" value="VVW35953.1"/>
    <property type="molecule type" value="Genomic_DNA"/>
</dbReference>
<protein>
    <recommendedName>
        <fullName evidence="2">PWWP domain-containing protein</fullName>
    </recommendedName>
</protein>
<accession>A0A5K1DID3</accession>
<dbReference type="InterPro" id="IPR053063">
    <property type="entry name" value="PWWP_domain_containing_PDP"/>
</dbReference>
<feature type="region of interest" description="Disordered" evidence="1">
    <location>
        <begin position="26"/>
        <end position="71"/>
    </location>
</feature>
<feature type="compositionally biased region" description="Basic and acidic residues" evidence="1">
    <location>
        <begin position="351"/>
        <end position="367"/>
    </location>
</feature>
<feature type="compositionally biased region" description="Basic and acidic residues" evidence="1">
    <location>
        <begin position="549"/>
        <end position="572"/>
    </location>
</feature>
<feature type="compositionally biased region" description="Polar residues" evidence="1">
    <location>
        <begin position="1250"/>
        <end position="1267"/>
    </location>
</feature>
<feature type="region of interest" description="Disordered" evidence="1">
    <location>
        <begin position="1203"/>
        <end position="1336"/>
    </location>
</feature>
<feature type="compositionally biased region" description="Basic and acidic residues" evidence="1">
    <location>
        <begin position="965"/>
        <end position="974"/>
    </location>
</feature>
<dbReference type="OMA" id="IECERVI"/>
<dbReference type="PANTHER" id="PTHR42851">
    <property type="entry name" value="ALDOLASE-RELATED"/>
    <property type="match status" value="1"/>
</dbReference>
<feature type="compositionally biased region" description="Polar residues" evidence="1">
    <location>
        <begin position="507"/>
        <end position="520"/>
    </location>
</feature>
<feature type="compositionally biased region" description="Basic and acidic residues" evidence="1">
    <location>
        <begin position="206"/>
        <end position="217"/>
    </location>
</feature>
<reference evidence="3" key="1">
    <citation type="submission" date="2019-09" db="EMBL/GenBank/DDBJ databases">
        <authorList>
            <person name="Zhang L."/>
        </authorList>
    </citation>
    <scope>NUCLEOTIDE SEQUENCE</scope>
</reference>
<feature type="domain" description="PWWP" evidence="2">
    <location>
        <begin position="625"/>
        <end position="674"/>
    </location>
</feature>
<sequence>MNGLVDGPDLNKEVVVGEKDENYKLSVGRREETVEKHVPAERAACEGSGGEGDPDEKMEHAPQGGGSEAKDEFVCVAESSALVPDGEGGAGNEVVVKAPVEVVQVVSEGLAEGAVPLEERADVKDGGGDEVANAPIPDGAASVAVPDGRGDVSDPVTEKVAEVVREGVIEEVVVVVEKRVEVETICGDIDGNNLGNSNIEDNNSADEPKDLSVDDDPKKQKIADVNASAQAGFGLATGVGSSDVENDGVKLDQTAEDKAKGPDFAVGGEGSSSFEVVKLDQTAEDKTKGADFAGGGSADLGKAQAAAAVVEVTRLEKIEVVESELIAVGDGSDLVVAKASVSSGVTNVDHVSPDGSEKAEESRKEDDGSAAEQSNGTSVSPAEEHAEVPLPDRNDDRLVQTTGTEGIACQDEGSGGEGGGANALHEHEDENAKEQTLNLESNVDHSKNVAVTSSLAEASSMDGQHSGTGGNPTDNNTLDDGKLTSSVSDGLHNARADDSKVNDSLAGETQNNGGIETNGNADVGHQNVKKEDSALGKHDVTADGDESEEAKSDEKIELVESISEEKSDDHVAGMDQADDVSDEKVHESKDMETDEGFEDDEVHEMSYFEEVLPEDVLSQEDTFSVGDIIWGKIRSHPWWPGQIFDASDSSEKALKYSKRDTFLIAYFGDRTFAWCDESQLKSFWTNFARMEKQSSSNAFLNAMDCALEEVARRTELGVTCSCFPEEAYKKLKSPEVENAGIREGITVPDDVGRSLSVASFKPEKFLEYVKELALFSPKKRTNRLELTFVQAQLSAFYSAKGYLNLPAFHIYGGLSGDETGLSPLKESRSGGSVGIATPSPRREEPTTPASLAEGGEGKSHASSSRKRKRLLEESPHRSRKQRSLAELMDMKGRQRKSQKSKSVSPSSEKKKDSESVLLSSGKKSQKFESSLSSGKKKPKSESKLSSGKKNQKSKSISPSSGKKKKDSDSAEFSHRRGRRRSISGDAETTGEEALDAASSGKGKKSKTGSNARETSKKKRRRFDSCENVETAGEEAPDDVSGGVSKASKKPKSRLVSPPSGKRQEKDDTIATPGDSTQKKRISNLSGNIDAETPPLQKSFKIGDRITKVASQLTGPPIIKCNSDASQKDLTDVKIVKDNRRGSATPLTPRASSDKKKGVPRIDSSSDEMLALLGTAAENPLKGIDSSSEVIDFFTDFRSSLYEKGSSNKRYKKSVEKRDQDQKSGGKTSSDSQSEGKKSSDAKPRKGKSAGSKTTVDYSSPEEGSSKTGQKRKAKSSKESPVKKQKFTSQQSTSPSVGLKRDSEREPAVGVTDSELSKDLQEENRTGNLDEKSGEECSPTALILTFTEGDTLPSEADLSRIFSRYGPLEESETEVLRKTSRARVVFKKRPDAEVAFSSAGKFSIFGPSLVSYRLRYLSSTSKDSPRSAMRGIKEAASADGNIKSPFPG</sequence>
<feature type="compositionally biased region" description="Basic and acidic residues" evidence="1">
    <location>
        <begin position="26"/>
        <end position="44"/>
    </location>
</feature>
<feature type="compositionally biased region" description="Basic and acidic residues" evidence="1">
    <location>
        <begin position="382"/>
        <end position="398"/>
    </location>
</feature>
<dbReference type="Gene3D" id="2.30.30.140">
    <property type="match status" value="1"/>
</dbReference>
<organism evidence="3">
    <name type="scientific">Nymphaea colorata</name>
    <name type="common">pocket water lily</name>
    <dbReference type="NCBI Taxonomy" id="210225"/>
    <lineage>
        <taxon>Eukaryota</taxon>
        <taxon>Viridiplantae</taxon>
        <taxon>Streptophyta</taxon>
        <taxon>Embryophyta</taxon>
        <taxon>Tracheophyta</taxon>
        <taxon>Spermatophyta</taxon>
        <taxon>Magnoliopsida</taxon>
        <taxon>Nymphaeales</taxon>
        <taxon>Nymphaeaceae</taxon>
        <taxon>Nymphaea</taxon>
    </lineage>
</organism>
<feature type="compositionally biased region" description="Polar residues" evidence="1">
    <location>
        <begin position="449"/>
        <end position="488"/>
    </location>
</feature>
<proteinExistence type="predicted"/>
<dbReference type="SUPFAM" id="SSF63748">
    <property type="entry name" value="Tudor/PWWP/MBT"/>
    <property type="match status" value="1"/>
</dbReference>
<feature type="compositionally biased region" description="Polar residues" evidence="1">
    <location>
        <begin position="1286"/>
        <end position="1295"/>
    </location>
</feature>
<gene>
    <name evidence="3" type="ORF">NYM_LOCUS20305</name>
</gene>
<dbReference type="PANTHER" id="PTHR42851:SF4">
    <property type="entry name" value="PWWP DOMAIN-CONTAINING PROTEIN"/>
    <property type="match status" value="1"/>
</dbReference>
<feature type="compositionally biased region" description="Basic and acidic residues" evidence="1">
    <location>
        <begin position="424"/>
        <end position="433"/>
    </location>
</feature>